<evidence type="ECO:0008006" key="4">
    <source>
        <dbReference type="Google" id="ProtNLM"/>
    </source>
</evidence>
<dbReference type="Pfam" id="PF02330">
    <property type="entry name" value="MAM33"/>
    <property type="match status" value="1"/>
</dbReference>
<evidence type="ECO:0000313" key="3">
    <source>
        <dbReference type="Proteomes" id="UP001487740"/>
    </source>
</evidence>
<dbReference type="InterPro" id="IPR036561">
    <property type="entry name" value="MAM33_sf"/>
</dbReference>
<proteinExistence type="inferred from homology"/>
<dbReference type="FunFam" id="3.10.280.10:FF:000005">
    <property type="entry name" value="Glycoprotein gC1qBP, putative"/>
    <property type="match status" value="1"/>
</dbReference>
<dbReference type="Gene3D" id="3.10.280.10">
    <property type="entry name" value="Mitochondrial glycoprotein"/>
    <property type="match status" value="1"/>
</dbReference>
<dbReference type="SUPFAM" id="SSF54529">
    <property type="entry name" value="Mitochondrial glycoprotein MAM33-like"/>
    <property type="match status" value="1"/>
</dbReference>
<protein>
    <recommendedName>
        <fullName evidence="4">GC1qR</fullName>
    </recommendedName>
</protein>
<dbReference type="GO" id="GO:0042256">
    <property type="term" value="P:cytosolic ribosome assembly"/>
    <property type="evidence" value="ECO:0007669"/>
    <property type="project" value="TreeGrafter"/>
</dbReference>
<sequence>MLRGALNRGWVSSGCLKGRVMSLNTPIIRNLALVSCCSPPSLGRPSSSSSSSSSCLPRLATSSKLCSCGCGIHGIHTRGDRELVEFLQEEIVAEKKTLQANLPAHLGDFTVKGTSAELTLSRSFHDEKITITLNVNHTVDQEDDGTAELNQDQTEGVLKSRPSFEVDVVIGSKTLSFTCSFVGPVDLQGGQEAAEDVFGINELTVYEGEWSEATYCVSGDILDGMMYDLLMNMLEERGITNEFAEQLSTICSEYEHSLYVGLLQRLQDFVKRK</sequence>
<dbReference type="PANTHER" id="PTHR10826">
    <property type="entry name" value="COMPLEMENT COMPONENT 1"/>
    <property type="match status" value="1"/>
</dbReference>
<dbReference type="PANTHER" id="PTHR10826:SF1">
    <property type="entry name" value="COMPLEMENT COMPONENT 1 Q SUBCOMPONENT-BINDING PROTEIN, MITOCHONDRIAL"/>
    <property type="match status" value="1"/>
</dbReference>
<dbReference type="GO" id="GO:0005759">
    <property type="term" value="C:mitochondrial matrix"/>
    <property type="evidence" value="ECO:0007669"/>
    <property type="project" value="InterPro"/>
</dbReference>
<dbReference type="EMBL" id="JARAKH010000035">
    <property type="protein sequence ID" value="KAK8384184.1"/>
    <property type="molecule type" value="Genomic_DNA"/>
</dbReference>
<organism evidence="2 3">
    <name type="scientific">Scylla paramamosain</name>
    <name type="common">Mud crab</name>
    <dbReference type="NCBI Taxonomy" id="85552"/>
    <lineage>
        <taxon>Eukaryota</taxon>
        <taxon>Metazoa</taxon>
        <taxon>Ecdysozoa</taxon>
        <taxon>Arthropoda</taxon>
        <taxon>Crustacea</taxon>
        <taxon>Multicrustacea</taxon>
        <taxon>Malacostraca</taxon>
        <taxon>Eumalacostraca</taxon>
        <taxon>Eucarida</taxon>
        <taxon>Decapoda</taxon>
        <taxon>Pleocyemata</taxon>
        <taxon>Brachyura</taxon>
        <taxon>Eubrachyura</taxon>
        <taxon>Portunoidea</taxon>
        <taxon>Portunidae</taxon>
        <taxon>Portuninae</taxon>
        <taxon>Scylla</taxon>
    </lineage>
</organism>
<keyword evidence="3" id="KW-1185">Reference proteome</keyword>
<comment type="caution">
    <text evidence="2">The sequence shown here is derived from an EMBL/GenBank/DDBJ whole genome shotgun (WGS) entry which is preliminary data.</text>
</comment>
<dbReference type="AlphaFoldDB" id="A0AAW0T964"/>
<dbReference type="InterPro" id="IPR003428">
    <property type="entry name" value="MAM33"/>
</dbReference>
<comment type="similarity">
    <text evidence="1">Belongs to the MAM33 family.</text>
</comment>
<name>A0AAW0T964_SCYPA</name>
<gene>
    <name evidence="2" type="ORF">O3P69_009135</name>
</gene>
<reference evidence="2 3" key="1">
    <citation type="submission" date="2023-03" db="EMBL/GenBank/DDBJ databases">
        <title>High-quality genome of Scylla paramamosain provides insights in environmental adaptation.</title>
        <authorList>
            <person name="Zhang L."/>
        </authorList>
    </citation>
    <scope>NUCLEOTIDE SEQUENCE [LARGE SCALE GENOMIC DNA]</scope>
    <source>
        <strain evidence="2">LZ_2023a</strain>
        <tissue evidence="2">Muscle</tissue>
    </source>
</reference>
<dbReference type="Proteomes" id="UP001487740">
    <property type="component" value="Unassembled WGS sequence"/>
</dbReference>
<accession>A0AAW0T964</accession>
<evidence type="ECO:0000256" key="1">
    <source>
        <dbReference type="ARBA" id="ARBA00005457"/>
    </source>
</evidence>
<evidence type="ECO:0000313" key="2">
    <source>
        <dbReference type="EMBL" id="KAK8384184.1"/>
    </source>
</evidence>